<evidence type="ECO:0008006" key="4">
    <source>
        <dbReference type="Google" id="ProtNLM"/>
    </source>
</evidence>
<gene>
    <name evidence="2" type="ORF">BWR18_14440</name>
</gene>
<keyword evidence="1" id="KW-1133">Transmembrane helix</keyword>
<protein>
    <recommendedName>
        <fullName evidence="4">Phenylalanyl-tRNA synthetase subunit beta</fullName>
    </recommendedName>
</protein>
<sequence>MRKWLVLTLVTLIVIAHIFLWRSDMPAHLKLTFTIINAAGWTIVLAPILLIDRWLAAVQRRNSDDHDNVT</sequence>
<evidence type="ECO:0000313" key="2">
    <source>
        <dbReference type="EMBL" id="APX13905.1"/>
    </source>
</evidence>
<evidence type="ECO:0000313" key="3">
    <source>
        <dbReference type="Proteomes" id="UP000186336"/>
    </source>
</evidence>
<proteinExistence type="predicted"/>
<reference evidence="2 3" key="1">
    <citation type="submission" date="2017-01" db="EMBL/GenBank/DDBJ databases">
        <title>Complete genome of Tateyamaria omphalii DOK1-4 isolated from seawater in Dokdo.</title>
        <authorList>
            <person name="Kim J.H."/>
            <person name="Chi W.-J."/>
        </authorList>
    </citation>
    <scope>NUCLEOTIDE SEQUENCE [LARGE SCALE GENOMIC DNA]</scope>
    <source>
        <strain evidence="2 3">DOK1-4</strain>
    </source>
</reference>
<dbReference type="KEGG" id="tom:BWR18_14440"/>
<name>A0A1P8N0Q3_9RHOB</name>
<dbReference type="EMBL" id="CP019312">
    <property type="protein sequence ID" value="APX13905.1"/>
    <property type="molecule type" value="Genomic_DNA"/>
</dbReference>
<keyword evidence="1" id="KW-0472">Membrane</keyword>
<dbReference type="RefSeq" id="WP_076630332.1">
    <property type="nucleotide sequence ID" value="NZ_CP019312.1"/>
</dbReference>
<keyword evidence="3" id="KW-1185">Reference proteome</keyword>
<evidence type="ECO:0000256" key="1">
    <source>
        <dbReference type="SAM" id="Phobius"/>
    </source>
</evidence>
<organism evidence="2 3">
    <name type="scientific">Tateyamaria omphalii</name>
    <dbReference type="NCBI Taxonomy" id="299262"/>
    <lineage>
        <taxon>Bacteria</taxon>
        <taxon>Pseudomonadati</taxon>
        <taxon>Pseudomonadota</taxon>
        <taxon>Alphaproteobacteria</taxon>
        <taxon>Rhodobacterales</taxon>
        <taxon>Roseobacteraceae</taxon>
        <taxon>Tateyamaria</taxon>
    </lineage>
</organism>
<accession>A0A1P8N0Q3</accession>
<keyword evidence="1" id="KW-0812">Transmembrane</keyword>
<dbReference type="AlphaFoldDB" id="A0A1P8N0Q3"/>
<dbReference type="OrthoDB" id="7875775at2"/>
<dbReference type="STRING" id="299262.BWR18_14440"/>
<dbReference type="Proteomes" id="UP000186336">
    <property type="component" value="Chromosome"/>
</dbReference>
<feature type="transmembrane region" description="Helical" evidence="1">
    <location>
        <begin position="32"/>
        <end position="51"/>
    </location>
</feature>